<reference evidence="8" key="1">
    <citation type="submission" date="2016-10" db="EMBL/GenBank/DDBJ databases">
        <title>Sequence of Gallionella enrichment culture.</title>
        <authorList>
            <person name="Poehlein A."/>
            <person name="Muehling M."/>
            <person name="Daniel R."/>
        </authorList>
    </citation>
    <scope>NUCLEOTIDE SEQUENCE</scope>
</reference>
<dbReference type="Gene3D" id="2.40.170.20">
    <property type="entry name" value="TonB-dependent receptor, beta-barrel domain"/>
    <property type="match status" value="1"/>
</dbReference>
<keyword evidence="4" id="KW-0732">Signal</keyword>
<dbReference type="GO" id="GO:0009279">
    <property type="term" value="C:cell outer membrane"/>
    <property type="evidence" value="ECO:0007669"/>
    <property type="project" value="UniProtKB-SubCell"/>
</dbReference>
<dbReference type="PANTHER" id="PTHR30069:SF29">
    <property type="entry name" value="HEMOGLOBIN AND HEMOGLOBIN-HAPTOGLOBIN-BINDING PROTEIN 1-RELATED"/>
    <property type="match status" value="1"/>
</dbReference>
<gene>
    <name evidence="8" type="ORF">GALL_47500</name>
</gene>
<dbReference type="EMBL" id="MLJW01000012">
    <property type="protein sequence ID" value="OIR14283.1"/>
    <property type="molecule type" value="Genomic_DNA"/>
</dbReference>
<keyword evidence="8" id="KW-0675">Receptor</keyword>
<feature type="domain" description="Outer membrane protein beta-barrel" evidence="7">
    <location>
        <begin position="381"/>
        <end position="787"/>
    </location>
</feature>
<protein>
    <submittedName>
        <fullName evidence="8">TonB-dependent receptor plug domain protein</fullName>
    </submittedName>
</protein>
<organism evidence="8">
    <name type="scientific">mine drainage metagenome</name>
    <dbReference type="NCBI Taxonomy" id="410659"/>
    <lineage>
        <taxon>unclassified sequences</taxon>
        <taxon>metagenomes</taxon>
        <taxon>ecological metagenomes</taxon>
    </lineage>
</organism>
<dbReference type="GO" id="GO:0044718">
    <property type="term" value="P:siderophore transmembrane transport"/>
    <property type="evidence" value="ECO:0007669"/>
    <property type="project" value="TreeGrafter"/>
</dbReference>
<name>A0A1J5T293_9ZZZZ</name>
<dbReference type="InterPro" id="IPR037066">
    <property type="entry name" value="Plug_dom_sf"/>
</dbReference>
<dbReference type="SUPFAM" id="SSF56935">
    <property type="entry name" value="Porins"/>
    <property type="match status" value="1"/>
</dbReference>
<comment type="subcellular location">
    <subcellularLocation>
        <location evidence="1">Cell outer membrane</location>
        <topology evidence="1">Multi-pass membrane protein</topology>
    </subcellularLocation>
</comment>
<accession>A0A1J5T293</accession>
<dbReference type="Pfam" id="PF13620">
    <property type="entry name" value="CarboxypepD_reg"/>
    <property type="match status" value="1"/>
</dbReference>
<evidence type="ECO:0000259" key="7">
    <source>
        <dbReference type="Pfam" id="PF14905"/>
    </source>
</evidence>
<evidence type="ECO:0000256" key="6">
    <source>
        <dbReference type="ARBA" id="ARBA00023237"/>
    </source>
</evidence>
<proteinExistence type="predicted"/>
<dbReference type="InterPro" id="IPR041700">
    <property type="entry name" value="OMP_b-brl_3"/>
</dbReference>
<evidence type="ECO:0000256" key="3">
    <source>
        <dbReference type="ARBA" id="ARBA00022692"/>
    </source>
</evidence>
<keyword evidence="6" id="KW-0998">Cell outer membrane</keyword>
<keyword evidence="2" id="KW-0813">Transport</keyword>
<keyword evidence="5" id="KW-0472">Membrane</keyword>
<sequence length="812" mass="90299">MNLKLTFTIAGIVVASLSSSAQTTSKSIISGFVNESNNKTLANVTVSLLKATDSSLVKAALSADDGSFEIAAANSGKFLLSYESLGFEKNYSSVFEIAAGKNYKARTVTLKQATKRLQDVTVTSKKPMIEIKADKTIFNVEGSINATGSNALELLQKSPGIQVDNNDNISMKGKTGTKIYIDGKPTQLDSKNLAEYLKGINSNDIEAIEMISNPSAKYDASGNAGIINIKLKKNKKYGTNGSVTAGLIQGITPRGNGSVNLNYRNKKVNLFSNVSGSIGQYENTQNLYRIQSDTLFDQRSAQNSDRKNINIKAGADFFINKKNTFGIMATTNFGNEVWNSESNTPISYTQTGQYVKTLTAFNSIPGNRNNADFNINYKYADTSGREVNFDADYGSFRGRSNSYQPNYFYDGNMNLLGSAIYKNNTPINIDIYSAKVDAEQNLWKGKLGYGAKFSYVKTQNTFDFYDVLNGHDIIDLPRSNSFLYKENVNAAYINYQRQLNSKWSLQAGLRVEQTNSTGILTRADGLTQNDDSVKRSYTNLFPSAALTWTINKKNTLNLTYSRRIDRPSYQDLNPFENKLDELTYEKGNAFLRPQYTDNIELTHTFMGTINTTIGYSHVKDYATQVLDTTNKNATYVQQQNLATEQIISFNIGSSLPIKKWWNGYANFWYNYLLFDGEFNNKNVSLTIPIYGAYLQQSFTLGKEYTAEMSGWFNGPGVWGATGTTKAQGGLDIGIQKQLFKKKATIKLTATDILGTANPWHITSNFGGLYLDGNGTWESRTIRLNFTYRFGSNQIKSARQRQTGLESESKRIK</sequence>
<dbReference type="InterPro" id="IPR036942">
    <property type="entry name" value="Beta-barrel_TonB_sf"/>
</dbReference>
<dbReference type="Gene3D" id="2.170.130.10">
    <property type="entry name" value="TonB-dependent receptor, plug domain"/>
    <property type="match status" value="1"/>
</dbReference>
<dbReference type="GO" id="GO:0015344">
    <property type="term" value="F:siderophore uptake transmembrane transporter activity"/>
    <property type="evidence" value="ECO:0007669"/>
    <property type="project" value="TreeGrafter"/>
</dbReference>
<dbReference type="SUPFAM" id="SSF49478">
    <property type="entry name" value="Cna protein B-type domain"/>
    <property type="match status" value="1"/>
</dbReference>
<dbReference type="Pfam" id="PF14905">
    <property type="entry name" value="OMP_b-brl_3"/>
    <property type="match status" value="1"/>
</dbReference>
<dbReference type="PANTHER" id="PTHR30069">
    <property type="entry name" value="TONB-DEPENDENT OUTER MEMBRANE RECEPTOR"/>
    <property type="match status" value="1"/>
</dbReference>
<evidence type="ECO:0000313" key="8">
    <source>
        <dbReference type="EMBL" id="OIR14283.1"/>
    </source>
</evidence>
<comment type="caution">
    <text evidence="8">The sequence shown here is derived from an EMBL/GenBank/DDBJ whole genome shotgun (WGS) entry which is preliminary data.</text>
</comment>
<dbReference type="AlphaFoldDB" id="A0A1J5T293"/>
<keyword evidence="3" id="KW-0812">Transmembrane</keyword>
<evidence type="ECO:0000256" key="2">
    <source>
        <dbReference type="ARBA" id="ARBA00022448"/>
    </source>
</evidence>
<dbReference type="InterPro" id="IPR039426">
    <property type="entry name" value="TonB-dep_rcpt-like"/>
</dbReference>
<evidence type="ECO:0000256" key="4">
    <source>
        <dbReference type="ARBA" id="ARBA00022729"/>
    </source>
</evidence>
<evidence type="ECO:0000256" key="1">
    <source>
        <dbReference type="ARBA" id="ARBA00004571"/>
    </source>
</evidence>
<evidence type="ECO:0000256" key="5">
    <source>
        <dbReference type="ARBA" id="ARBA00023136"/>
    </source>
</evidence>